<keyword evidence="12" id="KW-1185">Reference proteome</keyword>
<evidence type="ECO:0000256" key="8">
    <source>
        <dbReference type="SAM" id="Phobius"/>
    </source>
</evidence>
<dbReference type="Gene3D" id="2.60.40.10">
    <property type="entry name" value="Immunoglobulins"/>
    <property type="match status" value="3"/>
</dbReference>
<evidence type="ECO:0000259" key="10">
    <source>
        <dbReference type="Pfam" id="PF09240"/>
    </source>
</evidence>
<accession>A0AAV1FSF6</accession>
<evidence type="ECO:0000256" key="4">
    <source>
        <dbReference type="ARBA" id="ARBA00022989"/>
    </source>
</evidence>
<evidence type="ECO:0000256" key="9">
    <source>
        <dbReference type="SAM" id="SignalP"/>
    </source>
</evidence>
<keyword evidence="5 8" id="KW-0472">Membrane</keyword>
<proteinExistence type="predicted"/>
<dbReference type="AlphaFoldDB" id="A0AAV1FSF6"/>
<feature type="signal peptide" evidence="9">
    <location>
        <begin position="1"/>
        <end position="28"/>
    </location>
</feature>
<evidence type="ECO:0000256" key="5">
    <source>
        <dbReference type="ARBA" id="ARBA00023136"/>
    </source>
</evidence>
<evidence type="ECO:0000313" key="12">
    <source>
        <dbReference type="Proteomes" id="UP001178508"/>
    </source>
</evidence>
<sequence>MANKSRLSHEVTFLLLYLTCCEIMHCDGFTVDPPKDIVISDPGLLGYLDITWTSPASLDDIAECQILYQVDYFNTYKNSWSAVRTPRRKYSAQFDLMKDIRVRVYTLLSGPCTNGTLVKSTNYTEVVQQPLGTGITGTAIQNFICVYHNMIYMECKWEQGPKMPANAQQKLYFWYKGLEKVEECPKYLISNGYRSGCNFTGISLPDFTNIIFCINGSSPKGPLKSTYTTLQIQNHVKPETTETLYLKAGPDKQLELHWDRPVGRIPRHCLEWEVEHNKEGPDGKTALEKTLTRQINLTLPFMHNMRSCFRVRSRLHKYCADKGFWSQWSHQTCSTVMTAAEPEWDVVPAFVCIAVAIIATLVLSLCVGAALHVRRSKREKRPESLLASLFGRNSIS</sequence>
<feature type="transmembrane region" description="Helical" evidence="8">
    <location>
        <begin position="346"/>
        <end position="371"/>
    </location>
</feature>
<evidence type="ECO:0000256" key="3">
    <source>
        <dbReference type="ARBA" id="ARBA00022729"/>
    </source>
</evidence>
<reference evidence="11" key="1">
    <citation type="submission" date="2023-08" db="EMBL/GenBank/DDBJ databases">
        <authorList>
            <person name="Alioto T."/>
            <person name="Alioto T."/>
            <person name="Gomez Garrido J."/>
        </authorList>
    </citation>
    <scope>NUCLEOTIDE SEQUENCE</scope>
</reference>
<dbReference type="Pfam" id="PF09240">
    <property type="entry name" value="IL6Ra-bind"/>
    <property type="match status" value="1"/>
</dbReference>
<protein>
    <submittedName>
        <fullName evidence="11">LOW QUALITY PROTEIN: interleukin-13 receptor subunit alpha-2</fullName>
    </submittedName>
</protein>
<keyword evidence="4 8" id="KW-1133">Transmembrane helix</keyword>
<dbReference type="InterPro" id="IPR036116">
    <property type="entry name" value="FN3_sf"/>
</dbReference>
<comment type="subcellular location">
    <subcellularLocation>
        <location evidence="1">Membrane</location>
        <topology evidence="1">Single-pass type I membrane protein</topology>
    </subcellularLocation>
</comment>
<dbReference type="GO" id="GO:0004896">
    <property type="term" value="F:cytokine receptor activity"/>
    <property type="evidence" value="ECO:0007669"/>
    <property type="project" value="TreeGrafter"/>
</dbReference>
<dbReference type="SUPFAM" id="SSF49265">
    <property type="entry name" value="Fibronectin type III"/>
    <property type="match status" value="2"/>
</dbReference>
<dbReference type="InterPro" id="IPR013783">
    <property type="entry name" value="Ig-like_fold"/>
</dbReference>
<organism evidence="11 12">
    <name type="scientific">Xyrichtys novacula</name>
    <name type="common">Pearly razorfish</name>
    <name type="synonym">Hemipteronotus novacula</name>
    <dbReference type="NCBI Taxonomy" id="13765"/>
    <lineage>
        <taxon>Eukaryota</taxon>
        <taxon>Metazoa</taxon>
        <taxon>Chordata</taxon>
        <taxon>Craniata</taxon>
        <taxon>Vertebrata</taxon>
        <taxon>Euteleostomi</taxon>
        <taxon>Actinopterygii</taxon>
        <taxon>Neopterygii</taxon>
        <taxon>Teleostei</taxon>
        <taxon>Neoteleostei</taxon>
        <taxon>Acanthomorphata</taxon>
        <taxon>Eupercaria</taxon>
        <taxon>Labriformes</taxon>
        <taxon>Labridae</taxon>
        <taxon>Xyrichtys</taxon>
    </lineage>
</organism>
<keyword evidence="6 11" id="KW-0675">Receptor</keyword>
<keyword evidence="3 9" id="KW-0732">Signal</keyword>
<dbReference type="PANTHER" id="PTHR23037:SF45">
    <property type="entry name" value="INTERLEUKIN 13 RECEPTOR SUBUNIT ALPHA 2"/>
    <property type="match status" value="1"/>
</dbReference>
<dbReference type="EMBL" id="OY660872">
    <property type="protein sequence ID" value="CAJ1064070.1"/>
    <property type="molecule type" value="Genomic_DNA"/>
</dbReference>
<feature type="chain" id="PRO_5043561486" evidence="9">
    <location>
        <begin position="29"/>
        <end position="396"/>
    </location>
</feature>
<evidence type="ECO:0000256" key="6">
    <source>
        <dbReference type="ARBA" id="ARBA00023170"/>
    </source>
</evidence>
<evidence type="ECO:0000313" key="11">
    <source>
        <dbReference type="EMBL" id="CAJ1064070.1"/>
    </source>
</evidence>
<feature type="domain" description="Type I cytokine receptor cytokine-binding" evidence="10">
    <location>
        <begin position="144"/>
        <end position="235"/>
    </location>
</feature>
<name>A0AAV1FSF6_XYRNO</name>
<keyword evidence="7" id="KW-0325">Glycoprotein</keyword>
<evidence type="ECO:0000256" key="2">
    <source>
        <dbReference type="ARBA" id="ARBA00022692"/>
    </source>
</evidence>
<gene>
    <name evidence="11" type="ORF">XNOV1_A025783</name>
</gene>
<dbReference type="InterPro" id="IPR015321">
    <property type="entry name" value="TypeI_recpt_CBD"/>
</dbReference>
<dbReference type="GO" id="GO:0009897">
    <property type="term" value="C:external side of plasma membrane"/>
    <property type="evidence" value="ECO:0007669"/>
    <property type="project" value="TreeGrafter"/>
</dbReference>
<evidence type="ECO:0000256" key="1">
    <source>
        <dbReference type="ARBA" id="ARBA00004479"/>
    </source>
</evidence>
<dbReference type="PANTHER" id="PTHR23037">
    <property type="entry name" value="CYTOKINE RECEPTOR"/>
    <property type="match status" value="1"/>
</dbReference>
<dbReference type="Proteomes" id="UP001178508">
    <property type="component" value="Chromosome 9"/>
</dbReference>
<evidence type="ECO:0000256" key="7">
    <source>
        <dbReference type="ARBA" id="ARBA00023180"/>
    </source>
</evidence>
<keyword evidence="2 8" id="KW-0812">Transmembrane</keyword>